<evidence type="ECO:0000313" key="1">
    <source>
        <dbReference type="EMBL" id="SVD90040.1"/>
    </source>
</evidence>
<feature type="non-terminal residue" evidence="1">
    <location>
        <position position="49"/>
    </location>
</feature>
<sequence length="49" mass="5649">MKKFLIQSILTLLIINNWAQSQKIRPREMGLEIGLFQPGQWNAITDVHG</sequence>
<dbReference type="AlphaFoldDB" id="A0A382Z3Z8"/>
<proteinExistence type="predicted"/>
<organism evidence="1">
    <name type="scientific">marine metagenome</name>
    <dbReference type="NCBI Taxonomy" id="408172"/>
    <lineage>
        <taxon>unclassified sequences</taxon>
        <taxon>metagenomes</taxon>
        <taxon>ecological metagenomes</taxon>
    </lineage>
</organism>
<name>A0A382Z3Z8_9ZZZZ</name>
<reference evidence="1" key="1">
    <citation type="submission" date="2018-05" db="EMBL/GenBank/DDBJ databases">
        <authorList>
            <person name="Lanie J.A."/>
            <person name="Ng W.-L."/>
            <person name="Kazmierczak K.M."/>
            <person name="Andrzejewski T.M."/>
            <person name="Davidsen T.M."/>
            <person name="Wayne K.J."/>
            <person name="Tettelin H."/>
            <person name="Glass J.I."/>
            <person name="Rusch D."/>
            <person name="Podicherti R."/>
            <person name="Tsui H.-C.T."/>
            <person name="Winkler M.E."/>
        </authorList>
    </citation>
    <scope>NUCLEOTIDE SEQUENCE</scope>
</reference>
<protein>
    <submittedName>
        <fullName evidence="1">Uncharacterized protein</fullName>
    </submittedName>
</protein>
<gene>
    <name evidence="1" type="ORF">METZ01_LOCUS442894</name>
</gene>
<dbReference type="EMBL" id="UINC01180707">
    <property type="protein sequence ID" value="SVD90040.1"/>
    <property type="molecule type" value="Genomic_DNA"/>
</dbReference>
<accession>A0A382Z3Z8</accession>